<dbReference type="Proteomes" id="UP000032254">
    <property type="component" value="Unassembled WGS sequence"/>
</dbReference>
<evidence type="ECO:0000313" key="1">
    <source>
        <dbReference type="EMBL" id="KIR63342.1"/>
    </source>
</evidence>
<evidence type="ECO:0000313" key="2">
    <source>
        <dbReference type="Proteomes" id="UP000032254"/>
    </source>
</evidence>
<gene>
    <name evidence="1" type="ORF">TK50_21130</name>
</gene>
<protein>
    <submittedName>
        <fullName evidence="1">Uncharacterized protein</fullName>
    </submittedName>
</protein>
<keyword evidence="2" id="KW-1185">Reference proteome</keyword>
<accession>A0A0D0UXC0</accession>
<dbReference type="AlphaFoldDB" id="A0A0D0UXC0"/>
<proteinExistence type="predicted"/>
<dbReference type="EMBL" id="JXSX01000002">
    <property type="protein sequence ID" value="KIR63342.1"/>
    <property type="molecule type" value="Genomic_DNA"/>
</dbReference>
<reference evidence="1 2" key="1">
    <citation type="submission" date="2015-01" db="EMBL/GenBank/DDBJ databases">
        <title>Sequencing and annotation of Micromonospora carbonacea strain JXNU-1 genome.</title>
        <authorList>
            <person name="Long Z."/>
            <person name="Huang Y."/>
            <person name="Jiang Y."/>
        </authorList>
    </citation>
    <scope>NUCLEOTIDE SEQUENCE [LARGE SCALE GENOMIC DNA]</scope>
    <source>
        <strain evidence="1 2">JXNU-1</strain>
    </source>
</reference>
<comment type="caution">
    <text evidence="1">The sequence shown here is derived from an EMBL/GenBank/DDBJ whole genome shotgun (WGS) entry which is preliminary data.</text>
</comment>
<dbReference type="PATRIC" id="fig|47853.6.peg.4420"/>
<sequence>MLWRSWKLVAPAGAEFFQDLLGFRSSVGGAWAGGLYACGVSGQRDVIDLDEGDRESTEAGGVTPDRSLVRRRNVRLVAALLAGVVLGGVGVNELRDARDERQHSAAVSLLAFPASGGGGGGSGVEGVLQMDALLAVVNAGPAPVTLRVVAGQGPGVGLRDAGQSRLLRPGGVGWIEVELRLECANAFGSEPLVVRFSVETADRRAREATYPVAVTGSVWHRGAEVPCEHLR</sequence>
<organism evidence="1 2">
    <name type="scientific">Micromonospora haikouensis</name>
    <dbReference type="NCBI Taxonomy" id="686309"/>
    <lineage>
        <taxon>Bacteria</taxon>
        <taxon>Bacillati</taxon>
        <taxon>Actinomycetota</taxon>
        <taxon>Actinomycetes</taxon>
        <taxon>Micromonosporales</taxon>
        <taxon>Micromonosporaceae</taxon>
        <taxon>Micromonospora</taxon>
    </lineage>
</organism>
<name>A0A0D0UXC0_9ACTN</name>